<dbReference type="GeneID" id="27329588"/>
<evidence type="ECO:0000313" key="8">
    <source>
        <dbReference type="Proteomes" id="UP000053328"/>
    </source>
</evidence>
<keyword evidence="8" id="KW-1185">Reference proteome</keyword>
<dbReference type="GO" id="GO:0008270">
    <property type="term" value="F:zinc ion binding"/>
    <property type="evidence" value="ECO:0007669"/>
    <property type="project" value="InterPro"/>
</dbReference>
<evidence type="ECO:0000256" key="3">
    <source>
        <dbReference type="ARBA" id="ARBA00023125"/>
    </source>
</evidence>
<feature type="domain" description="Xylanolytic transcriptional activator regulatory" evidence="6">
    <location>
        <begin position="314"/>
        <end position="393"/>
    </location>
</feature>
<dbReference type="PANTHER" id="PTHR46910:SF3">
    <property type="entry name" value="HALOTOLERANCE PROTEIN 9-RELATED"/>
    <property type="match status" value="1"/>
</dbReference>
<dbReference type="AlphaFoldDB" id="A0A0D1ZZQ6"/>
<feature type="region of interest" description="Disordered" evidence="5">
    <location>
        <begin position="621"/>
        <end position="651"/>
    </location>
</feature>
<feature type="compositionally biased region" description="Polar residues" evidence="5">
    <location>
        <begin position="39"/>
        <end position="48"/>
    </location>
</feature>
<evidence type="ECO:0000256" key="4">
    <source>
        <dbReference type="ARBA" id="ARBA00023242"/>
    </source>
</evidence>
<evidence type="ECO:0000256" key="1">
    <source>
        <dbReference type="ARBA" id="ARBA00004123"/>
    </source>
</evidence>
<keyword evidence="2" id="KW-0479">Metal-binding</keyword>
<sequence length="705" mass="78648">MTRADGSHLVRGEREPRKPPPRNSWNGSRKHWRSPEPFATQSRSQTSPVFKRPALTQHSPRLDGQMSRGQGDGHLLQQLHLPQEPSSDPYAGEPPSNHPFAAALRASYNSPSTDQSPGTQSFTSRQSITATTYEGVVVIEPVADPQKCKYVGKTSTQVLAKSADQYSKPEGFFLKVMDFFCPLLSHSEEVDTMHRPKHQPLVDKATGLRCIDAFFSSIHRILPFLDELHVRKMVDDFYDHGIVHEQVNVCCIYLLIAIGARSFSGSDAEQISTTHFAASWSMHDIILAAPYLASVQCLILMTIELTNQNKEGQAIFAIGTAVRIAQSLGLHRPLSAHKEIIELRFVQKNYRLRSCVWWTCYCLDKKLCFECGRPSIINDTDCDVESISLEDDGNVTETSEAAVFPYLIQICRILSTIMSRLYGRMAESNDELSLLRQIEAIDKMLTDWRSSLPTIWTADPDLMGAEVDSHSRDSVLLYCIYYNALLVIHRAALFGKLPTIAKDYHNGRIASSDVVCLNSSRSLAKYVNVLVNHRENWALLRWITPYCLNVIFTLYMGVVRDPTHWMVDADVGLMRSITRCFSASCAHKVAIRPFDELFRTLEEAMQTLRARKRHAPLSTAATAASLSENRDLTSPGGLEVTGGGLQQMSGPDAAVNDLDGGILRNSTGLNFDTDFQFQDFFDFGVGGEGSSVFQLWPLSSVDQSG</sequence>
<evidence type="ECO:0000313" key="7">
    <source>
        <dbReference type="EMBL" id="KIW18217.1"/>
    </source>
</evidence>
<evidence type="ECO:0000256" key="2">
    <source>
        <dbReference type="ARBA" id="ARBA00022723"/>
    </source>
</evidence>
<accession>A0A0D1ZZQ6</accession>
<gene>
    <name evidence="7" type="ORF">PV08_02505</name>
</gene>
<reference evidence="7 8" key="1">
    <citation type="submission" date="2015-01" db="EMBL/GenBank/DDBJ databases">
        <title>The Genome Sequence of Exophiala spinifera CBS89968.</title>
        <authorList>
            <consortium name="The Broad Institute Genomics Platform"/>
            <person name="Cuomo C."/>
            <person name="de Hoog S."/>
            <person name="Gorbushina A."/>
            <person name="Stielow B."/>
            <person name="Teixiera M."/>
            <person name="Abouelleil A."/>
            <person name="Chapman S.B."/>
            <person name="Priest M."/>
            <person name="Young S.K."/>
            <person name="Wortman J."/>
            <person name="Nusbaum C."/>
            <person name="Birren B."/>
        </authorList>
    </citation>
    <scope>NUCLEOTIDE SEQUENCE [LARGE SCALE GENOMIC DNA]</scope>
    <source>
        <strain evidence="7 8">CBS 89968</strain>
    </source>
</reference>
<dbReference type="EMBL" id="KN847493">
    <property type="protein sequence ID" value="KIW18217.1"/>
    <property type="molecule type" value="Genomic_DNA"/>
</dbReference>
<dbReference type="GO" id="GO:0003700">
    <property type="term" value="F:DNA-binding transcription factor activity"/>
    <property type="evidence" value="ECO:0007669"/>
    <property type="project" value="InterPro"/>
</dbReference>
<comment type="subcellular location">
    <subcellularLocation>
        <location evidence="1">Nucleus</location>
    </subcellularLocation>
</comment>
<dbReference type="CDD" id="cd12148">
    <property type="entry name" value="fungal_TF_MHR"/>
    <property type="match status" value="1"/>
</dbReference>
<dbReference type="SMART" id="SM00906">
    <property type="entry name" value="Fungal_trans"/>
    <property type="match status" value="1"/>
</dbReference>
<feature type="compositionally biased region" description="Basic and acidic residues" evidence="5">
    <location>
        <begin position="1"/>
        <end position="18"/>
    </location>
</feature>
<dbReference type="RefSeq" id="XP_016238433.1">
    <property type="nucleotide sequence ID" value="XM_016376863.1"/>
</dbReference>
<dbReference type="GO" id="GO:0005634">
    <property type="term" value="C:nucleus"/>
    <property type="evidence" value="ECO:0007669"/>
    <property type="project" value="UniProtKB-SubCell"/>
</dbReference>
<organism evidence="7 8">
    <name type="scientific">Exophiala spinifera</name>
    <dbReference type="NCBI Taxonomy" id="91928"/>
    <lineage>
        <taxon>Eukaryota</taxon>
        <taxon>Fungi</taxon>
        <taxon>Dikarya</taxon>
        <taxon>Ascomycota</taxon>
        <taxon>Pezizomycotina</taxon>
        <taxon>Eurotiomycetes</taxon>
        <taxon>Chaetothyriomycetidae</taxon>
        <taxon>Chaetothyriales</taxon>
        <taxon>Herpotrichiellaceae</taxon>
        <taxon>Exophiala</taxon>
    </lineage>
</organism>
<keyword evidence="4" id="KW-0539">Nucleus</keyword>
<dbReference type="HOGENOM" id="CLU_391291_0_0_1"/>
<dbReference type="GO" id="GO:0003677">
    <property type="term" value="F:DNA binding"/>
    <property type="evidence" value="ECO:0007669"/>
    <property type="project" value="UniProtKB-KW"/>
</dbReference>
<evidence type="ECO:0000256" key="5">
    <source>
        <dbReference type="SAM" id="MobiDB-lite"/>
    </source>
</evidence>
<name>A0A0D1ZZQ6_9EURO</name>
<protein>
    <recommendedName>
        <fullName evidence="6">Xylanolytic transcriptional activator regulatory domain-containing protein</fullName>
    </recommendedName>
</protein>
<proteinExistence type="predicted"/>
<feature type="region of interest" description="Disordered" evidence="5">
    <location>
        <begin position="1"/>
        <end position="72"/>
    </location>
</feature>
<evidence type="ECO:0000259" key="6">
    <source>
        <dbReference type="SMART" id="SM00906"/>
    </source>
</evidence>
<dbReference type="GO" id="GO:0006351">
    <property type="term" value="P:DNA-templated transcription"/>
    <property type="evidence" value="ECO:0007669"/>
    <property type="project" value="InterPro"/>
</dbReference>
<dbReference type="OrthoDB" id="39175at2759"/>
<dbReference type="STRING" id="91928.A0A0D1ZZQ6"/>
<dbReference type="VEuPathDB" id="FungiDB:PV08_02505"/>
<keyword evidence="3" id="KW-0238">DNA-binding</keyword>
<dbReference type="PANTHER" id="PTHR46910">
    <property type="entry name" value="TRANSCRIPTION FACTOR PDR1"/>
    <property type="match status" value="1"/>
</dbReference>
<dbReference type="InterPro" id="IPR050987">
    <property type="entry name" value="AtrR-like"/>
</dbReference>
<dbReference type="Pfam" id="PF04082">
    <property type="entry name" value="Fungal_trans"/>
    <property type="match status" value="1"/>
</dbReference>
<dbReference type="Proteomes" id="UP000053328">
    <property type="component" value="Unassembled WGS sequence"/>
</dbReference>
<dbReference type="InterPro" id="IPR007219">
    <property type="entry name" value="XnlR_reg_dom"/>
</dbReference>